<sequence length="109" mass="11231">MSASDPGAPWRITPDGLLVAMRLTPRGGRDALGSVETLADGRAVLTAKVRAVPADGEANQALVKLVAKALGVSASRVSIRQGATSRIKMVLVEGEGAVLERSILAVMGR</sequence>
<dbReference type="Pfam" id="PF02594">
    <property type="entry name" value="DUF167"/>
    <property type="match status" value="1"/>
</dbReference>
<dbReference type="InterPro" id="IPR036591">
    <property type="entry name" value="YggU-like_sf"/>
</dbReference>
<dbReference type="EMBL" id="JBFNQD010000008">
    <property type="protein sequence ID" value="MEW9308195.1"/>
    <property type="molecule type" value="Genomic_DNA"/>
</dbReference>
<proteinExistence type="inferred from homology"/>
<comment type="similarity">
    <text evidence="1 2">Belongs to the UPF0235 family.</text>
</comment>
<name>A0ABV3PRC2_9HYPH</name>
<organism evidence="3 4">
    <name type="scientific">Labrys neptuniae</name>
    <dbReference type="NCBI Taxonomy" id="376174"/>
    <lineage>
        <taxon>Bacteria</taxon>
        <taxon>Pseudomonadati</taxon>
        <taxon>Pseudomonadota</taxon>
        <taxon>Alphaproteobacteria</taxon>
        <taxon>Hyphomicrobiales</taxon>
        <taxon>Xanthobacteraceae</taxon>
        <taxon>Labrys</taxon>
    </lineage>
</organism>
<accession>A0ABV3PRC2</accession>
<comment type="caution">
    <text evidence="3">The sequence shown here is derived from an EMBL/GenBank/DDBJ whole genome shotgun (WGS) entry which is preliminary data.</text>
</comment>
<dbReference type="SMART" id="SM01152">
    <property type="entry name" value="DUF167"/>
    <property type="match status" value="1"/>
</dbReference>
<dbReference type="HAMAP" id="MF_00634">
    <property type="entry name" value="UPF0235"/>
    <property type="match status" value="1"/>
</dbReference>
<dbReference type="PANTHER" id="PTHR13420">
    <property type="entry name" value="UPF0235 PROTEIN C15ORF40"/>
    <property type="match status" value="1"/>
</dbReference>
<evidence type="ECO:0000313" key="3">
    <source>
        <dbReference type="EMBL" id="MEW9308195.1"/>
    </source>
</evidence>
<dbReference type="SUPFAM" id="SSF69786">
    <property type="entry name" value="YggU-like"/>
    <property type="match status" value="1"/>
</dbReference>
<evidence type="ECO:0000256" key="2">
    <source>
        <dbReference type="HAMAP-Rule" id="MF_00634"/>
    </source>
</evidence>
<keyword evidence="4" id="KW-1185">Reference proteome</keyword>
<dbReference type="Proteomes" id="UP001555786">
    <property type="component" value="Unassembled WGS sequence"/>
</dbReference>
<dbReference type="InterPro" id="IPR003746">
    <property type="entry name" value="DUF167"/>
</dbReference>
<protein>
    <recommendedName>
        <fullName evidence="2">UPF0235 protein ABXS05_21755</fullName>
    </recommendedName>
</protein>
<reference evidence="3 4" key="1">
    <citation type="submission" date="2024-07" db="EMBL/GenBank/DDBJ databases">
        <title>Description of Labrys sedimenti sp. nov., isolated from a diclofenac-degrading enrichment culture.</title>
        <authorList>
            <person name="Tancsics A."/>
            <person name="Csepanyi A."/>
        </authorList>
    </citation>
    <scope>NUCLEOTIDE SEQUENCE [LARGE SCALE GENOMIC DNA]</scope>
    <source>
        <strain evidence="3 4">LMG 23578</strain>
    </source>
</reference>
<dbReference type="NCBIfam" id="TIGR00251">
    <property type="entry name" value="DUF167 family protein"/>
    <property type="match status" value="1"/>
</dbReference>
<dbReference type="PANTHER" id="PTHR13420:SF7">
    <property type="entry name" value="UPF0235 PROTEIN C15ORF40"/>
    <property type="match status" value="1"/>
</dbReference>
<dbReference type="Gene3D" id="3.30.1200.10">
    <property type="entry name" value="YggU-like"/>
    <property type="match status" value="1"/>
</dbReference>
<evidence type="ECO:0000256" key="1">
    <source>
        <dbReference type="ARBA" id="ARBA00010364"/>
    </source>
</evidence>
<evidence type="ECO:0000313" key="4">
    <source>
        <dbReference type="Proteomes" id="UP001555786"/>
    </source>
</evidence>
<gene>
    <name evidence="3" type="ORF">ABXS05_21755</name>
</gene>